<evidence type="ECO:0000313" key="1">
    <source>
        <dbReference type="EMBL" id="EEQ41716.1"/>
    </source>
</evidence>
<dbReference type="KEGG" id="clu:CLUG_05844"/>
<proteinExistence type="predicted"/>
<reference evidence="1 2" key="1">
    <citation type="journal article" date="2009" name="Nature">
        <title>Evolution of pathogenicity and sexual reproduction in eight Candida genomes.</title>
        <authorList>
            <person name="Butler G."/>
            <person name="Rasmussen M.D."/>
            <person name="Lin M.F."/>
            <person name="Santos M.A."/>
            <person name="Sakthikumar S."/>
            <person name="Munro C.A."/>
            <person name="Rheinbay E."/>
            <person name="Grabherr M."/>
            <person name="Forche A."/>
            <person name="Reedy J.L."/>
            <person name="Agrafioti I."/>
            <person name="Arnaud M.B."/>
            <person name="Bates S."/>
            <person name="Brown A.J."/>
            <person name="Brunke S."/>
            <person name="Costanzo M.C."/>
            <person name="Fitzpatrick D.A."/>
            <person name="de Groot P.W."/>
            <person name="Harris D."/>
            <person name="Hoyer L.L."/>
            <person name="Hube B."/>
            <person name="Klis F.M."/>
            <person name="Kodira C."/>
            <person name="Lennard N."/>
            <person name="Logue M.E."/>
            <person name="Martin R."/>
            <person name="Neiman A.M."/>
            <person name="Nikolaou E."/>
            <person name="Quail M.A."/>
            <person name="Quinn J."/>
            <person name="Santos M.C."/>
            <person name="Schmitzberger F.F."/>
            <person name="Sherlock G."/>
            <person name="Shah P."/>
            <person name="Silverstein K.A."/>
            <person name="Skrzypek M.S."/>
            <person name="Soll D."/>
            <person name="Staggs R."/>
            <person name="Stansfield I."/>
            <person name="Stumpf M.P."/>
            <person name="Sudbery P.E."/>
            <person name="Srikantha T."/>
            <person name="Zeng Q."/>
            <person name="Berman J."/>
            <person name="Berriman M."/>
            <person name="Heitman J."/>
            <person name="Gow N.A."/>
            <person name="Lorenz M.C."/>
            <person name="Birren B.W."/>
            <person name="Kellis M."/>
            <person name="Cuomo C.A."/>
        </authorList>
    </citation>
    <scope>NUCLEOTIDE SEQUENCE [LARGE SCALE GENOMIC DNA]</scope>
    <source>
        <strain evidence="1 2">ATCC 42720</strain>
    </source>
</reference>
<dbReference type="Proteomes" id="UP000007703">
    <property type="component" value="Unassembled WGS sequence"/>
</dbReference>
<protein>
    <submittedName>
        <fullName evidence="1">Uncharacterized protein</fullName>
    </submittedName>
</protein>
<dbReference type="AlphaFoldDB" id="C4YC27"/>
<accession>C4YC27</accession>
<evidence type="ECO:0000313" key="2">
    <source>
        <dbReference type="Proteomes" id="UP000007703"/>
    </source>
</evidence>
<dbReference type="VEuPathDB" id="FungiDB:CLUG_05844"/>
<sequence length="285" mass="30486">MGSCSSDLLVSFLVLSSRDSCSSSTDLRTSLSRRGISFSSEPECFEVFFALIGTVCSSSDSTETFLPLAGAFSSYSDFPEIISSSSADAFPFDLPDFFSSSFLSFSESYGELSVFFNISKSSSFSATGWSAFLGEEFFSDAEVCEDGDRDIFESFSAMSSSSDAFTSTLAGATASTIFFFVFPSTTKSSSFPTTGASLTIPPLGASGMAWPYSPLEFCALFRAKSPFSFSFCSPLSESTSLPTSPLVRPALAFRAVSSSKVVGGAGFNSWPTKYIQKENKMSNKR</sequence>
<gene>
    <name evidence="1" type="ORF">CLUG_05844</name>
</gene>
<organism evidence="1 2">
    <name type="scientific">Clavispora lusitaniae (strain ATCC 42720)</name>
    <name type="common">Yeast</name>
    <name type="synonym">Candida lusitaniae</name>
    <dbReference type="NCBI Taxonomy" id="306902"/>
    <lineage>
        <taxon>Eukaryota</taxon>
        <taxon>Fungi</taxon>
        <taxon>Dikarya</taxon>
        <taxon>Ascomycota</taxon>
        <taxon>Saccharomycotina</taxon>
        <taxon>Pichiomycetes</taxon>
        <taxon>Metschnikowiaceae</taxon>
        <taxon>Clavispora</taxon>
    </lineage>
</organism>
<name>C4YC27_CLAL4</name>
<dbReference type="InParanoid" id="C4YC27"/>
<dbReference type="EMBL" id="CH408083">
    <property type="protein sequence ID" value="EEQ41716.1"/>
    <property type="molecule type" value="Genomic_DNA"/>
</dbReference>
<dbReference type="HOGENOM" id="CLU_976610_0_0_1"/>